<evidence type="ECO:0000259" key="13">
    <source>
        <dbReference type="Pfam" id="PF14535"/>
    </source>
</evidence>
<dbReference type="RefSeq" id="WP_243663035.1">
    <property type="nucleotide sequence ID" value="NZ_SLUN01000029.1"/>
</dbReference>
<keyword evidence="4 11" id="KW-0436">Ligase</keyword>
<dbReference type="Gene3D" id="3.40.50.12780">
    <property type="entry name" value="N-terminal domain of ligase-like"/>
    <property type="match status" value="1"/>
</dbReference>
<dbReference type="Proteomes" id="UP000295008">
    <property type="component" value="Unassembled WGS sequence"/>
</dbReference>
<gene>
    <name evidence="14" type="ORF">EDC14_102943</name>
</gene>
<dbReference type="PANTHER" id="PTHR43439">
    <property type="entry name" value="PHENYLACETATE-COENZYME A LIGASE"/>
    <property type="match status" value="1"/>
</dbReference>
<comment type="function">
    <text evidence="11">Catalyzes the activation of phenylacetic acid (PA) to phenylacetyl-CoA (PA-CoA).</text>
</comment>
<evidence type="ECO:0000256" key="2">
    <source>
        <dbReference type="ARBA" id="ARBA00022450"/>
    </source>
</evidence>
<evidence type="ECO:0000313" key="14">
    <source>
        <dbReference type="EMBL" id="TCL62014.1"/>
    </source>
</evidence>
<name>A0A4R1R8M2_HYDET</name>
<evidence type="ECO:0000256" key="4">
    <source>
        <dbReference type="ARBA" id="ARBA00022598"/>
    </source>
</evidence>
<dbReference type="FunFam" id="3.40.50.12780:FF:000016">
    <property type="entry name" value="Phenylacetate-coenzyme A ligase"/>
    <property type="match status" value="1"/>
</dbReference>
<dbReference type="InterPro" id="IPR045851">
    <property type="entry name" value="AMP-bd_C_sf"/>
</dbReference>
<keyword evidence="2" id="KW-0596">Phosphopantetheine</keyword>
<evidence type="ECO:0000256" key="9">
    <source>
        <dbReference type="ARBA" id="ARBA00068695"/>
    </source>
</evidence>
<organism evidence="14 15">
    <name type="scientific">Hydrogenispora ethanolica</name>
    <dbReference type="NCBI Taxonomy" id="1082276"/>
    <lineage>
        <taxon>Bacteria</taxon>
        <taxon>Bacillati</taxon>
        <taxon>Bacillota</taxon>
        <taxon>Hydrogenispora</taxon>
    </lineage>
</organism>
<dbReference type="GO" id="GO:0000166">
    <property type="term" value="F:nucleotide binding"/>
    <property type="evidence" value="ECO:0007669"/>
    <property type="project" value="UniProtKB-KW"/>
</dbReference>
<protein>
    <recommendedName>
        <fullName evidence="9 11">Phenylacetate-coenzyme A ligase</fullName>
        <ecNumber evidence="8 11">6.2.1.30</ecNumber>
    </recommendedName>
    <alternativeName>
        <fullName evidence="10 11">Phenylacetyl-CoA ligase</fullName>
    </alternativeName>
</protein>
<comment type="pathway">
    <text evidence="6 11">Aromatic compound metabolism; phenylacetate degradation.</text>
</comment>
<dbReference type="EC" id="6.2.1.30" evidence="8 11"/>
<keyword evidence="5 11" id="KW-0547">Nucleotide-binding</keyword>
<dbReference type="InterPro" id="IPR042099">
    <property type="entry name" value="ANL_N_sf"/>
</dbReference>
<feature type="domain" description="AMP-dependent ligase C-terminal" evidence="13">
    <location>
        <begin position="343"/>
        <end position="433"/>
    </location>
</feature>
<dbReference type="UniPathway" id="UPA00930"/>
<dbReference type="GO" id="GO:0010124">
    <property type="term" value="P:phenylacetate catabolic process"/>
    <property type="evidence" value="ECO:0007669"/>
    <property type="project" value="UniProtKB-UniRule"/>
</dbReference>
<dbReference type="EMBL" id="SLUN01000029">
    <property type="protein sequence ID" value="TCL62014.1"/>
    <property type="molecule type" value="Genomic_DNA"/>
</dbReference>
<keyword evidence="3" id="KW-0597">Phosphoprotein</keyword>
<evidence type="ECO:0000256" key="11">
    <source>
        <dbReference type="PIRNR" id="PIRNR006444"/>
    </source>
</evidence>
<evidence type="ECO:0000313" key="15">
    <source>
        <dbReference type="Proteomes" id="UP000295008"/>
    </source>
</evidence>
<dbReference type="Pfam" id="PF14535">
    <property type="entry name" value="AMP-binding_C_2"/>
    <property type="match status" value="1"/>
</dbReference>
<reference evidence="14 15" key="1">
    <citation type="submission" date="2019-03" db="EMBL/GenBank/DDBJ databases">
        <title>Genomic Encyclopedia of Type Strains, Phase IV (KMG-IV): sequencing the most valuable type-strain genomes for metagenomic binning, comparative biology and taxonomic classification.</title>
        <authorList>
            <person name="Goeker M."/>
        </authorList>
    </citation>
    <scope>NUCLEOTIDE SEQUENCE [LARGE SCALE GENOMIC DNA]</scope>
    <source>
        <strain evidence="14 15">LX-B</strain>
    </source>
</reference>
<dbReference type="InterPro" id="IPR028154">
    <property type="entry name" value="AMP-dep_Lig_C"/>
</dbReference>
<sequence>MMNKVVSEAFSDLHNGEYLRLAGRTDEFLDHSLRKLVDRLAYHSPLYQRKFAAAGVNPAHFGGLSDLARLPFTEKEELREVYPLGLQAVPDREVVRIHSSSGTTGKPVIIPYTAKDVRDWAEMFARCFAMAGVDREDRVQITPGYGLWTAGIGFQAGVERLGAMAIPMGPGNTDKQLQMMVDLQATVLCSTSSYALLLAEEIEKRKLRDQIKLRVGIMGSERWGEKMRARIERELGILSYDIYGLTEVYGPGIGIDCHCHQGMHYWSDFLYFEIIDPLTGTVLPDGELGELVITTLFKEGAPLLRYRTRDLTRIIPGRCPCGSVYPRIDRILGRSDDMIKIKGVNIYPGQIEDVLRAVPGASSEYQVRLTRHDSRDRMLLRVEGERGADPWAVAEGICLEFKKKIGVLIEAEVLAIGELPRSEKKSKRVFDERDI</sequence>
<evidence type="ECO:0000256" key="10">
    <source>
        <dbReference type="ARBA" id="ARBA00075111"/>
    </source>
</evidence>
<keyword evidence="15" id="KW-1185">Reference proteome</keyword>
<dbReference type="CDD" id="cd05913">
    <property type="entry name" value="PaaK"/>
    <property type="match status" value="1"/>
</dbReference>
<dbReference type="PANTHER" id="PTHR43439:SF2">
    <property type="entry name" value="ENZYME, PUTATIVE (JCVI)-RELATED"/>
    <property type="match status" value="1"/>
</dbReference>
<dbReference type="Pfam" id="PF00501">
    <property type="entry name" value="AMP-binding"/>
    <property type="match status" value="1"/>
</dbReference>
<dbReference type="Gene3D" id="3.30.300.30">
    <property type="match status" value="1"/>
</dbReference>
<dbReference type="PIRSF" id="PIRSF006444">
    <property type="entry name" value="PaaK"/>
    <property type="match status" value="1"/>
</dbReference>
<dbReference type="InterPro" id="IPR000873">
    <property type="entry name" value="AMP-dep_synth/lig_dom"/>
</dbReference>
<evidence type="ECO:0000256" key="5">
    <source>
        <dbReference type="ARBA" id="ARBA00022741"/>
    </source>
</evidence>
<proteinExistence type="inferred from homology"/>
<dbReference type="InterPro" id="IPR011880">
    <property type="entry name" value="PA_CoA_ligase"/>
</dbReference>
<accession>A0A4R1R8M2</accession>
<feature type="domain" description="AMP-dependent synthetase/ligase" evidence="12">
    <location>
        <begin position="89"/>
        <end position="294"/>
    </location>
</feature>
<comment type="caution">
    <text evidence="14">The sequence shown here is derived from an EMBL/GenBank/DDBJ whole genome shotgun (WGS) entry which is preliminary data.</text>
</comment>
<dbReference type="InterPro" id="IPR051414">
    <property type="entry name" value="Adenylate-forming_Reductase"/>
</dbReference>
<evidence type="ECO:0000256" key="1">
    <source>
        <dbReference type="ARBA" id="ARBA00011245"/>
    </source>
</evidence>
<comment type="catalytic activity">
    <reaction evidence="11">
        <text>2-phenylacetate + ATP + CoA = phenylacetyl-CoA + AMP + diphosphate</text>
        <dbReference type="Rhea" id="RHEA:20956"/>
        <dbReference type="ChEBI" id="CHEBI:18401"/>
        <dbReference type="ChEBI" id="CHEBI:30616"/>
        <dbReference type="ChEBI" id="CHEBI:33019"/>
        <dbReference type="ChEBI" id="CHEBI:57287"/>
        <dbReference type="ChEBI" id="CHEBI:57390"/>
        <dbReference type="ChEBI" id="CHEBI:456215"/>
        <dbReference type="EC" id="6.2.1.30"/>
    </reaction>
</comment>
<evidence type="ECO:0000256" key="6">
    <source>
        <dbReference type="ARBA" id="ARBA00060591"/>
    </source>
</evidence>
<evidence type="ECO:0000256" key="7">
    <source>
        <dbReference type="ARBA" id="ARBA00061566"/>
    </source>
</evidence>
<comment type="similarity">
    <text evidence="7 11">Belongs to the phenylacetyl-CoA ligase family.</text>
</comment>
<evidence type="ECO:0000256" key="8">
    <source>
        <dbReference type="ARBA" id="ARBA00066629"/>
    </source>
</evidence>
<dbReference type="SUPFAM" id="SSF56801">
    <property type="entry name" value="Acetyl-CoA synthetase-like"/>
    <property type="match status" value="1"/>
</dbReference>
<evidence type="ECO:0000256" key="3">
    <source>
        <dbReference type="ARBA" id="ARBA00022553"/>
    </source>
</evidence>
<comment type="subunit">
    <text evidence="1">Monomer.</text>
</comment>
<dbReference type="GO" id="GO:0047475">
    <property type="term" value="F:phenylacetate-CoA ligase activity"/>
    <property type="evidence" value="ECO:0007669"/>
    <property type="project" value="UniProtKB-EC"/>
</dbReference>
<dbReference type="AlphaFoldDB" id="A0A4R1R8M2"/>
<evidence type="ECO:0000259" key="12">
    <source>
        <dbReference type="Pfam" id="PF00501"/>
    </source>
</evidence>